<protein>
    <recommendedName>
        <fullName evidence="2">DUF4350 domain-containing protein</fullName>
    </recommendedName>
</protein>
<keyword evidence="4" id="KW-1185">Reference proteome</keyword>
<keyword evidence="1" id="KW-1133">Transmembrane helix</keyword>
<accession>A0A563DG22</accession>
<evidence type="ECO:0000313" key="3">
    <source>
        <dbReference type="EMBL" id="TWP29077.1"/>
    </source>
</evidence>
<dbReference type="EMBL" id="SELH01000016">
    <property type="protein sequence ID" value="TWP29077.1"/>
    <property type="molecule type" value="Genomic_DNA"/>
</dbReference>
<evidence type="ECO:0000259" key="2">
    <source>
        <dbReference type="Pfam" id="PF14258"/>
    </source>
</evidence>
<feature type="transmembrane region" description="Helical" evidence="1">
    <location>
        <begin position="255"/>
        <end position="282"/>
    </location>
</feature>
<feature type="transmembrane region" description="Helical" evidence="1">
    <location>
        <begin position="7"/>
        <end position="24"/>
    </location>
</feature>
<feature type="domain" description="DUF4350" evidence="2">
    <location>
        <begin position="39"/>
        <end position="228"/>
    </location>
</feature>
<keyword evidence="1" id="KW-0812">Transmembrane</keyword>
<evidence type="ECO:0000313" key="4">
    <source>
        <dbReference type="Proteomes" id="UP000319499"/>
    </source>
</evidence>
<dbReference type="Pfam" id="PF14258">
    <property type="entry name" value="DUF4350"/>
    <property type="match status" value="1"/>
</dbReference>
<reference evidence="3 4" key="1">
    <citation type="submission" date="2019-02" db="EMBL/GenBank/DDBJ databases">
        <title>Apibacter muscae sp. nov.: a novel member of the house fly microbiota.</title>
        <authorList>
            <person name="Park R."/>
        </authorList>
    </citation>
    <scope>NUCLEOTIDE SEQUENCE [LARGE SCALE GENOMIC DNA]</scope>
    <source>
        <strain evidence="3 4">AL1</strain>
    </source>
</reference>
<dbReference type="AlphaFoldDB" id="A0A563DG22"/>
<sequence length="398" mass="46576">MNKHLKIYIGIFIIVIGGLMYLEYQKPKPVDWTETYSSKDKIPLGTYVLFQELSKLFPQKTVTSISETPSSYLFDNEETYDSNSLYFFLNKNSTISETDLEYLNDFVNVGGDVFIISNHLPEELEKQLNVETDIIYNSNRLKDRVKLRLVNPSFEKQEYTYNKVNPLTYFSKIDTTKSVILGELTQSGNRKANFIKTKYGEGNFYIHLLPEAFTNYYLLNDDTYTYAIHSLNYIDKKNILWDEQNKSINSVQKGILMYIFSSPALTWAWRVLILGSIIYVLFLGKRLQRIIPIVNPLKNTTVEFTKTIGNIYFNQREHQDIINKKITYFLYFVKEKYFLNTAFIDENFSEKLHTKSGVSKEITDKIVSLIQKNRDSKSSTENDLKLINQTIDLFYTKI</sequence>
<dbReference type="InterPro" id="IPR025646">
    <property type="entry name" value="DUF4350"/>
</dbReference>
<organism evidence="3 4">
    <name type="scientific">Apibacter muscae</name>
    <dbReference type="NCBI Taxonomy" id="2509004"/>
    <lineage>
        <taxon>Bacteria</taxon>
        <taxon>Pseudomonadati</taxon>
        <taxon>Bacteroidota</taxon>
        <taxon>Flavobacteriia</taxon>
        <taxon>Flavobacteriales</taxon>
        <taxon>Weeksellaceae</taxon>
        <taxon>Apibacter</taxon>
    </lineage>
</organism>
<keyword evidence="1" id="KW-0472">Membrane</keyword>
<comment type="caution">
    <text evidence="3">The sequence shown here is derived from an EMBL/GenBank/DDBJ whole genome shotgun (WGS) entry which is preliminary data.</text>
</comment>
<dbReference type="RefSeq" id="WP_146292115.1">
    <property type="nucleotide sequence ID" value="NZ_SELH01000016.1"/>
</dbReference>
<dbReference type="OrthoDB" id="1111222at2"/>
<name>A0A563DG22_9FLAO</name>
<evidence type="ECO:0000256" key="1">
    <source>
        <dbReference type="SAM" id="Phobius"/>
    </source>
</evidence>
<dbReference type="Proteomes" id="UP000319499">
    <property type="component" value="Unassembled WGS sequence"/>
</dbReference>
<gene>
    <name evidence="3" type="ORF">ETU09_04345</name>
</gene>
<proteinExistence type="predicted"/>